<dbReference type="Proteomes" id="UP001155483">
    <property type="component" value="Unassembled WGS sequence"/>
</dbReference>
<dbReference type="FunFam" id="3.40.50.1360:FF:000001">
    <property type="entry name" value="Ribose-5-phosphate isomerase A"/>
    <property type="match status" value="1"/>
</dbReference>
<feature type="active site" description="Proton acceptor" evidence="3">
    <location>
        <position position="106"/>
    </location>
</feature>
<dbReference type="Gene3D" id="3.30.70.260">
    <property type="match status" value="1"/>
</dbReference>
<feature type="binding site" evidence="3">
    <location>
        <position position="124"/>
    </location>
    <ligand>
        <name>substrate</name>
    </ligand>
</feature>
<dbReference type="GO" id="GO:0004751">
    <property type="term" value="F:ribose-5-phosphate isomerase activity"/>
    <property type="evidence" value="ECO:0007669"/>
    <property type="project" value="UniProtKB-UniRule"/>
</dbReference>
<dbReference type="HAMAP" id="MF_00170">
    <property type="entry name" value="Rib_5P_isom_A"/>
    <property type="match status" value="1"/>
</dbReference>
<dbReference type="RefSeq" id="WP_279299587.1">
    <property type="nucleotide sequence ID" value="NZ_JAOTIF010000029.1"/>
</dbReference>
<dbReference type="NCBIfam" id="NF001924">
    <property type="entry name" value="PRK00702.1"/>
    <property type="match status" value="1"/>
</dbReference>
<comment type="caution">
    <text evidence="4">The sequence shown here is derived from an EMBL/GenBank/DDBJ whole genome shotgun (WGS) entry which is preliminary data.</text>
</comment>
<dbReference type="GO" id="GO:0009052">
    <property type="term" value="P:pentose-phosphate shunt, non-oxidative branch"/>
    <property type="evidence" value="ECO:0007669"/>
    <property type="project" value="UniProtKB-UniRule"/>
</dbReference>
<comment type="similarity">
    <text evidence="3">Belongs to the ribose 5-phosphate isomerase family.</text>
</comment>
<gene>
    <name evidence="3 4" type="primary">rpiA</name>
    <name evidence="4" type="ORF">OCK74_23730</name>
</gene>
<proteinExistence type="inferred from homology"/>
<feature type="binding site" evidence="3">
    <location>
        <begin position="97"/>
        <end position="100"/>
    </location>
    <ligand>
        <name>substrate</name>
    </ligand>
</feature>
<comment type="function">
    <text evidence="3">Catalyzes the reversible conversion of ribose-5-phosphate to ribulose 5-phosphate.</text>
</comment>
<evidence type="ECO:0000256" key="2">
    <source>
        <dbReference type="ARBA" id="ARBA00023235"/>
    </source>
</evidence>
<evidence type="ECO:0000256" key="3">
    <source>
        <dbReference type="HAMAP-Rule" id="MF_00170"/>
    </source>
</evidence>
<feature type="binding site" evidence="3">
    <location>
        <begin position="29"/>
        <end position="32"/>
    </location>
    <ligand>
        <name>substrate</name>
    </ligand>
</feature>
<feature type="binding site" evidence="3">
    <location>
        <begin position="84"/>
        <end position="87"/>
    </location>
    <ligand>
        <name>substrate</name>
    </ligand>
</feature>
<accession>A0A9X2XZK2</accession>
<dbReference type="GO" id="GO:0005829">
    <property type="term" value="C:cytosol"/>
    <property type="evidence" value="ECO:0007669"/>
    <property type="project" value="TreeGrafter"/>
</dbReference>
<dbReference type="SUPFAM" id="SSF75445">
    <property type="entry name" value="D-ribose-5-phosphate isomerase (RpiA), lid domain"/>
    <property type="match status" value="1"/>
</dbReference>
<reference evidence="4" key="1">
    <citation type="submission" date="2022-09" db="EMBL/GenBank/DDBJ databases">
        <authorList>
            <person name="Yuan C."/>
            <person name="Ke Z."/>
        </authorList>
    </citation>
    <scope>NUCLEOTIDE SEQUENCE</scope>
    <source>
        <strain evidence="4">LB-8</strain>
    </source>
</reference>
<comment type="pathway">
    <text evidence="3">Carbohydrate degradation; pentose phosphate pathway; D-ribose 5-phosphate from D-ribulose 5-phosphate (non-oxidative stage): step 1/1.</text>
</comment>
<dbReference type="EC" id="5.3.1.6" evidence="3"/>
<dbReference type="InterPro" id="IPR037171">
    <property type="entry name" value="NagB/RpiA_transferase-like"/>
</dbReference>
<reference evidence="4" key="2">
    <citation type="submission" date="2023-04" db="EMBL/GenBank/DDBJ databases">
        <title>Paracnuella aquatica gen. nov., sp. nov., a member of the family Chitinophagaceae isolated from a hot spring.</title>
        <authorList>
            <person name="Wang C."/>
        </authorList>
    </citation>
    <scope>NUCLEOTIDE SEQUENCE</scope>
    <source>
        <strain evidence="4">LB-8</strain>
    </source>
</reference>
<dbReference type="EMBL" id="JAOTIF010000029">
    <property type="protein sequence ID" value="MCU7552150.1"/>
    <property type="molecule type" value="Genomic_DNA"/>
</dbReference>
<organism evidence="4 5">
    <name type="scientific">Paraflavisolibacter caeni</name>
    <dbReference type="NCBI Taxonomy" id="2982496"/>
    <lineage>
        <taxon>Bacteria</taxon>
        <taxon>Pseudomonadati</taxon>
        <taxon>Bacteroidota</taxon>
        <taxon>Chitinophagia</taxon>
        <taxon>Chitinophagales</taxon>
        <taxon>Chitinophagaceae</taxon>
        <taxon>Paraflavisolibacter</taxon>
    </lineage>
</organism>
<evidence type="ECO:0000256" key="1">
    <source>
        <dbReference type="ARBA" id="ARBA00001713"/>
    </source>
</evidence>
<sequence length="226" mass="25081">MSSNEQAKQLVGRKAAELVKPNMTIGIGTGSTVYWFILALAEKIKNGLNCKGVPTSIATKNLMQQHKIPVSELNDVEFIDLTIDGADEITHQLQLIKGGGGALLQEKMVAANSKQFIIIADEHKYVSKLGKFPLPVEVVPYGWKQTKHKIEHLGCTKVELRERDGQIFITDHGHYILDCYFNQIEDPTSLHFQLKNIPGLVEVGLFLGMANGAFISYSNGEIRYLS</sequence>
<dbReference type="InterPro" id="IPR004788">
    <property type="entry name" value="Ribose5P_isomerase_type_A"/>
</dbReference>
<dbReference type="NCBIfam" id="TIGR00021">
    <property type="entry name" value="rpiA"/>
    <property type="match status" value="1"/>
</dbReference>
<dbReference type="PANTHER" id="PTHR11934">
    <property type="entry name" value="RIBOSE-5-PHOSPHATE ISOMERASE"/>
    <property type="match status" value="1"/>
</dbReference>
<name>A0A9X2XZK2_9BACT</name>
<keyword evidence="2 3" id="KW-0413">Isomerase</keyword>
<keyword evidence="5" id="KW-1185">Reference proteome</keyword>
<evidence type="ECO:0000313" key="5">
    <source>
        <dbReference type="Proteomes" id="UP001155483"/>
    </source>
</evidence>
<dbReference type="Gene3D" id="3.40.50.1360">
    <property type="match status" value="1"/>
</dbReference>
<protein>
    <recommendedName>
        <fullName evidence="3">Ribose-5-phosphate isomerase A</fullName>
        <ecNumber evidence="3">5.3.1.6</ecNumber>
    </recommendedName>
    <alternativeName>
        <fullName evidence="3">Phosphoriboisomerase A</fullName>
        <shortName evidence="3">PRI</shortName>
    </alternativeName>
</protein>
<comment type="subunit">
    <text evidence="3">Homodimer.</text>
</comment>
<dbReference type="CDD" id="cd01398">
    <property type="entry name" value="RPI_A"/>
    <property type="match status" value="1"/>
</dbReference>
<dbReference type="GO" id="GO:0006014">
    <property type="term" value="P:D-ribose metabolic process"/>
    <property type="evidence" value="ECO:0007669"/>
    <property type="project" value="TreeGrafter"/>
</dbReference>
<dbReference type="Pfam" id="PF06026">
    <property type="entry name" value="Rib_5-P_isom_A"/>
    <property type="match status" value="1"/>
</dbReference>
<dbReference type="SUPFAM" id="SSF100950">
    <property type="entry name" value="NagB/RpiA/CoA transferase-like"/>
    <property type="match status" value="1"/>
</dbReference>
<dbReference type="AlphaFoldDB" id="A0A9X2XZK2"/>
<dbReference type="InterPro" id="IPR020672">
    <property type="entry name" value="Ribose5P_isomerase_typA_subgr"/>
</dbReference>
<evidence type="ECO:0000313" key="4">
    <source>
        <dbReference type="EMBL" id="MCU7552150.1"/>
    </source>
</evidence>
<dbReference type="PANTHER" id="PTHR11934:SF0">
    <property type="entry name" value="RIBOSE-5-PHOSPHATE ISOMERASE"/>
    <property type="match status" value="1"/>
</dbReference>
<comment type="catalytic activity">
    <reaction evidence="1 3">
        <text>aldehydo-D-ribose 5-phosphate = D-ribulose 5-phosphate</text>
        <dbReference type="Rhea" id="RHEA:14657"/>
        <dbReference type="ChEBI" id="CHEBI:58121"/>
        <dbReference type="ChEBI" id="CHEBI:58273"/>
        <dbReference type="EC" id="5.3.1.6"/>
    </reaction>
</comment>